<comment type="similarity">
    <text evidence="1 8">Belongs to the class-II aminoacyl-tRNA synthetase family.</text>
</comment>
<feature type="domain" description="Aminoacyl-transfer RNA synthetases class-II family profile" evidence="10">
    <location>
        <begin position="1"/>
        <end position="336"/>
    </location>
</feature>
<organism evidence="11 12">
    <name type="scientific">Bdellovibrio bacteriovorus</name>
    <dbReference type="NCBI Taxonomy" id="959"/>
    <lineage>
        <taxon>Bacteria</taxon>
        <taxon>Pseudomonadati</taxon>
        <taxon>Bdellovibrionota</taxon>
        <taxon>Bdellovibrionia</taxon>
        <taxon>Bdellovibrionales</taxon>
        <taxon>Pseudobdellovibrionaceae</taxon>
        <taxon>Bdellovibrio</taxon>
    </lineage>
</organism>
<evidence type="ECO:0000256" key="4">
    <source>
        <dbReference type="ARBA" id="ARBA00022741"/>
    </source>
</evidence>
<protein>
    <recommendedName>
        <fullName evidence="8">Histidine--tRNA ligase</fullName>
        <ecNumber evidence="8">6.1.1.21</ecNumber>
    </recommendedName>
    <alternativeName>
        <fullName evidence="8">Histidyl-tRNA synthetase</fullName>
        <shortName evidence="8">HisRS</shortName>
    </alternativeName>
</protein>
<feature type="binding site" evidence="9">
    <location>
        <position position="259"/>
    </location>
    <ligand>
        <name>L-histidine</name>
        <dbReference type="ChEBI" id="CHEBI:57595"/>
    </ligand>
</feature>
<dbReference type="InterPro" id="IPR036621">
    <property type="entry name" value="Anticodon-bd_dom_sf"/>
</dbReference>
<dbReference type="EMBL" id="LUKF01000012">
    <property type="protein sequence ID" value="KYG64551.1"/>
    <property type="molecule type" value="Genomic_DNA"/>
</dbReference>
<dbReference type="InterPro" id="IPR045864">
    <property type="entry name" value="aa-tRNA-synth_II/BPL/LPL"/>
</dbReference>
<evidence type="ECO:0000259" key="10">
    <source>
        <dbReference type="PROSITE" id="PS50862"/>
    </source>
</evidence>
<evidence type="ECO:0000256" key="2">
    <source>
        <dbReference type="ARBA" id="ARBA00011738"/>
    </source>
</evidence>
<evidence type="ECO:0000256" key="6">
    <source>
        <dbReference type="ARBA" id="ARBA00023146"/>
    </source>
</evidence>
<dbReference type="PIRSF" id="PIRSF001549">
    <property type="entry name" value="His-tRNA_synth"/>
    <property type="match status" value="1"/>
</dbReference>
<keyword evidence="3 8" id="KW-0436">Ligase</keyword>
<evidence type="ECO:0000256" key="3">
    <source>
        <dbReference type="ARBA" id="ARBA00022598"/>
    </source>
</evidence>
<reference evidence="11 12" key="1">
    <citation type="submission" date="2016-03" db="EMBL/GenBank/DDBJ databases">
        <authorList>
            <person name="Ploux O."/>
        </authorList>
    </citation>
    <scope>NUCLEOTIDE SEQUENCE [LARGE SCALE GENOMIC DNA]</scope>
    <source>
        <strain evidence="11 12">BER2</strain>
    </source>
</reference>
<dbReference type="Pfam" id="PF13393">
    <property type="entry name" value="tRNA-synt_His"/>
    <property type="match status" value="1"/>
</dbReference>
<evidence type="ECO:0000256" key="8">
    <source>
        <dbReference type="HAMAP-Rule" id="MF_00127"/>
    </source>
</evidence>
<dbReference type="PANTHER" id="PTHR43707">
    <property type="entry name" value="HISTIDYL-TRNA SYNTHETASE"/>
    <property type="match status" value="1"/>
</dbReference>
<evidence type="ECO:0000256" key="9">
    <source>
        <dbReference type="PIRSR" id="PIRSR001549-1"/>
    </source>
</evidence>
<evidence type="ECO:0000256" key="7">
    <source>
        <dbReference type="ARBA" id="ARBA00047639"/>
    </source>
</evidence>
<evidence type="ECO:0000313" key="12">
    <source>
        <dbReference type="Proteomes" id="UP000075391"/>
    </source>
</evidence>
<dbReference type="Gene3D" id="3.40.50.800">
    <property type="entry name" value="Anticodon-binding domain"/>
    <property type="match status" value="1"/>
</dbReference>
<name>A0A150WKN5_BDEBC</name>
<sequence>MSNKIQRVRGTRDLLPEDSLLFRFVEESAYEKALLYGYGEIETPIFEFSDVFHRTLGETSDVVNKETYDFTDRGGESLTLRPEGTAGVARAFISEGMMQNLPLKFYYSGPMFRYERPQKGRYRQFYQLGAECLGYDSPLADVECIAMAWDILKKIGISAECTLEINTLGDSESRAAYRDALVKYFTQHQDQLSADSKMRLEKNPLRILDSKDEGDKKLNANAPKLEQYLNETSQTFFKKVLAGIEKLGIPYNVNSHLVRGLDYYCHTVFEFTTTKLGAQGTVLAGGRYDGLIETMGGPKTPGVGWAAGIDRLADLTPKELAVKKEIVIAVVGADDPGEEESVKVAHEIRSRGFKTENFLSGKMQKKMQKANKIGAHYALILGGNEVTNKTVTVKNFGTGEQKEISRAELSTFDFK</sequence>
<feature type="binding site" evidence="9">
    <location>
        <position position="113"/>
    </location>
    <ligand>
        <name>L-histidine</name>
        <dbReference type="ChEBI" id="CHEBI:57595"/>
    </ligand>
</feature>
<dbReference type="InterPro" id="IPR015807">
    <property type="entry name" value="His-tRNA-ligase"/>
</dbReference>
<keyword evidence="8" id="KW-0963">Cytoplasm</keyword>
<accession>A0A150WKN5</accession>
<dbReference type="InterPro" id="IPR041715">
    <property type="entry name" value="HisRS-like_core"/>
</dbReference>
<evidence type="ECO:0000313" key="11">
    <source>
        <dbReference type="EMBL" id="KYG64551.1"/>
    </source>
</evidence>
<comment type="subcellular location">
    <subcellularLocation>
        <location evidence="8">Cytoplasm</location>
    </subcellularLocation>
</comment>
<dbReference type="Gene3D" id="3.30.930.10">
    <property type="entry name" value="Bira Bifunctional Protein, Domain 2"/>
    <property type="match status" value="1"/>
</dbReference>
<comment type="catalytic activity">
    <reaction evidence="7 8">
        <text>tRNA(His) + L-histidine + ATP = L-histidyl-tRNA(His) + AMP + diphosphate + H(+)</text>
        <dbReference type="Rhea" id="RHEA:17313"/>
        <dbReference type="Rhea" id="RHEA-COMP:9665"/>
        <dbReference type="Rhea" id="RHEA-COMP:9689"/>
        <dbReference type="ChEBI" id="CHEBI:15378"/>
        <dbReference type="ChEBI" id="CHEBI:30616"/>
        <dbReference type="ChEBI" id="CHEBI:33019"/>
        <dbReference type="ChEBI" id="CHEBI:57595"/>
        <dbReference type="ChEBI" id="CHEBI:78442"/>
        <dbReference type="ChEBI" id="CHEBI:78527"/>
        <dbReference type="ChEBI" id="CHEBI:456215"/>
        <dbReference type="EC" id="6.1.1.21"/>
    </reaction>
</comment>
<dbReference type="NCBIfam" id="TIGR00442">
    <property type="entry name" value="hisS"/>
    <property type="match status" value="1"/>
</dbReference>
<dbReference type="Proteomes" id="UP000075391">
    <property type="component" value="Unassembled WGS sequence"/>
</dbReference>
<dbReference type="GO" id="GO:0005524">
    <property type="term" value="F:ATP binding"/>
    <property type="evidence" value="ECO:0007669"/>
    <property type="project" value="UniProtKB-UniRule"/>
</dbReference>
<dbReference type="EC" id="6.1.1.21" evidence="8"/>
<feature type="binding site" evidence="9">
    <location>
        <begin position="83"/>
        <end position="85"/>
    </location>
    <ligand>
        <name>L-histidine</name>
        <dbReference type="ChEBI" id="CHEBI:57595"/>
    </ligand>
</feature>
<proteinExistence type="inferred from homology"/>
<feature type="binding site" evidence="9">
    <location>
        <position position="131"/>
    </location>
    <ligand>
        <name>L-histidine</name>
        <dbReference type="ChEBI" id="CHEBI:57595"/>
    </ligand>
</feature>
<dbReference type="GO" id="GO:0005737">
    <property type="term" value="C:cytoplasm"/>
    <property type="evidence" value="ECO:0007669"/>
    <property type="project" value="UniProtKB-SubCell"/>
</dbReference>
<dbReference type="SUPFAM" id="SSF52954">
    <property type="entry name" value="Class II aaRS ABD-related"/>
    <property type="match status" value="1"/>
</dbReference>
<dbReference type="GO" id="GO:0006427">
    <property type="term" value="P:histidyl-tRNA aminoacylation"/>
    <property type="evidence" value="ECO:0007669"/>
    <property type="project" value="UniProtKB-UniRule"/>
</dbReference>
<dbReference type="PROSITE" id="PS50862">
    <property type="entry name" value="AA_TRNA_LIGASE_II"/>
    <property type="match status" value="1"/>
</dbReference>
<comment type="caution">
    <text evidence="11">The sequence shown here is derived from an EMBL/GenBank/DDBJ whole genome shotgun (WGS) entry which is preliminary data.</text>
</comment>
<dbReference type="RefSeq" id="WP_063243528.1">
    <property type="nucleotide sequence ID" value="NZ_CP168967.1"/>
</dbReference>
<dbReference type="OrthoDB" id="5288205at2"/>
<evidence type="ECO:0000256" key="1">
    <source>
        <dbReference type="ARBA" id="ARBA00008226"/>
    </source>
</evidence>
<dbReference type="SUPFAM" id="SSF55681">
    <property type="entry name" value="Class II aaRS and biotin synthetases"/>
    <property type="match status" value="1"/>
</dbReference>
<dbReference type="CDD" id="cd00773">
    <property type="entry name" value="HisRS-like_core"/>
    <property type="match status" value="1"/>
</dbReference>
<dbReference type="PANTHER" id="PTHR43707:SF1">
    <property type="entry name" value="HISTIDINE--TRNA LIGASE, MITOCHONDRIAL-RELATED"/>
    <property type="match status" value="1"/>
</dbReference>
<dbReference type="InterPro" id="IPR004516">
    <property type="entry name" value="HisRS/HisZ"/>
</dbReference>
<dbReference type="HAMAP" id="MF_00127">
    <property type="entry name" value="His_tRNA_synth"/>
    <property type="match status" value="1"/>
</dbReference>
<dbReference type="InterPro" id="IPR006195">
    <property type="entry name" value="aa-tRNA-synth_II"/>
</dbReference>
<dbReference type="AlphaFoldDB" id="A0A150WKN5"/>
<keyword evidence="8" id="KW-0067">ATP-binding</keyword>
<keyword evidence="4 8" id="KW-0547">Nucleotide-binding</keyword>
<dbReference type="InterPro" id="IPR004154">
    <property type="entry name" value="Anticodon-bd"/>
</dbReference>
<feature type="binding site" evidence="9">
    <location>
        <begin position="263"/>
        <end position="264"/>
    </location>
    <ligand>
        <name>L-histidine</name>
        <dbReference type="ChEBI" id="CHEBI:57595"/>
    </ligand>
</feature>
<gene>
    <name evidence="8" type="primary">hisS</name>
    <name evidence="11" type="ORF">AZI85_03835</name>
</gene>
<dbReference type="GO" id="GO:0004821">
    <property type="term" value="F:histidine-tRNA ligase activity"/>
    <property type="evidence" value="ECO:0007669"/>
    <property type="project" value="UniProtKB-UniRule"/>
</dbReference>
<evidence type="ECO:0000256" key="5">
    <source>
        <dbReference type="ARBA" id="ARBA00022917"/>
    </source>
</evidence>
<keyword evidence="6 8" id="KW-0030">Aminoacyl-tRNA synthetase</keyword>
<feature type="binding site" evidence="9">
    <location>
        <position position="127"/>
    </location>
    <ligand>
        <name>L-histidine</name>
        <dbReference type="ChEBI" id="CHEBI:57595"/>
    </ligand>
</feature>
<comment type="subunit">
    <text evidence="2 8">Homodimer.</text>
</comment>
<keyword evidence="5 8" id="KW-0648">Protein biosynthesis</keyword>
<dbReference type="Pfam" id="PF03129">
    <property type="entry name" value="HGTP_anticodon"/>
    <property type="match status" value="1"/>
</dbReference>